<sequence>MQYGQFCPIAKATEILGERWTILIIRELLMGARRFNELQRGLGDISPSLLTARLKSLEEQAMITRRRIPGQKGYEYHPTPACEALMPVLFNLGEWGICWAKHTILDQDFDAEFLLFYLERSIDPSKLPGQVAVLKFRFADLVEQQDWWLVVRGDRTEVCLKDPGMDVDVFFNCTVRTMADVWMGDRTYREAMRAGDMDMQGDPALTRNVTQWLRPSIFAESPREAQTA</sequence>
<dbReference type="InterPro" id="IPR036527">
    <property type="entry name" value="SCP2_sterol-bd_dom_sf"/>
</dbReference>
<name>A0A6B2NJQ7_9RHOB</name>
<dbReference type="SUPFAM" id="SSF55718">
    <property type="entry name" value="SCP-like"/>
    <property type="match status" value="1"/>
</dbReference>
<comment type="caution">
    <text evidence="5">The sequence shown here is derived from an EMBL/GenBank/DDBJ whole genome shotgun (WGS) entry which is preliminary data.</text>
</comment>
<dbReference type="InterPro" id="IPR036388">
    <property type="entry name" value="WH-like_DNA-bd_sf"/>
</dbReference>
<dbReference type="GO" id="GO:0003677">
    <property type="term" value="F:DNA binding"/>
    <property type="evidence" value="ECO:0007669"/>
    <property type="project" value="UniProtKB-KW"/>
</dbReference>
<dbReference type="GO" id="GO:0006355">
    <property type="term" value="P:regulation of DNA-templated transcription"/>
    <property type="evidence" value="ECO:0007669"/>
    <property type="project" value="UniProtKB-ARBA"/>
</dbReference>
<dbReference type="InterPro" id="IPR002577">
    <property type="entry name" value="HTH_HxlR"/>
</dbReference>
<evidence type="ECO:0000256" key="1">
    <source>
        <dbReference type="ARBA" id="ARBA00023015"/>
    </source>
</evidence>
<dbReference type="InterPro" id="IPR036390">
    <property type="entry name" value="WH_DNA-bd_sf"/>
</dbReference>
<dbReference type="PANTHER" id="PTHR33204">
    <property type="entry name" value="TRANSCRIPTIONAL REGULATOR, MARR FAMILY"/>
    <property type="match status" value="1"/>
</dbReference>
<dbReference type="PANTHER" id="PTHR33204:SF18">
    <property type="entry name" value="TRANSCRIPTIONAL REGULATORY PROTEIN"/>
    <property type="match status" value="1"/>
</dbReference>
<dbReference type="EMBL" id="JAAGOX010000008">
    <property type="protein sequence ID" value="NDW44412.1"/>
    <property type="molecule type" value="Genomic_DNA"/>
</dbReference>
<accession>A0A6B2NJQ7</accession>
<evidence type="ECO:0000256" key="3">
    <source>
        <dbReference type="ARBA" id="ARBA00023163"/>
    </source>
</evidence>
<keyword evidence="1" id="KW-0805">Transcription regulation</keyword>
<dbReference type="AlphaFoldDB" id="A0A6B2NJQ7"/>
<protein>
    <submittedName>
        <fullName evidence="5">Helix-turn-helix transcriptional regulator</fullName>
    </submittedName>
</protein>
<dbReference type="SUPFAM" id="SSF46785">
    <property type="entry name" value="Winged helix' DNA-binding domain"/>
    <property type="match status" value="1"/>
</dbReference>
<reference evidence="5" key="1">
    <citation type="submission" date="2020-02" db="EMBL/GenBank/DDBJ databases">
        <title>Delineation of the pyrene-degrading pathway in Roseobacter clade bacteria by genomic analysis.</title>
        <authorList>
            <person name="Zhou H."/>
            <person name="Wang H."/>
        </authorList>
    </citation>
    <scope>NUCLEOTIDE SEQUENCE</scope>
    <source>
        <strain evidence="5">PrR005</strain>
    </source>
</reference>
<proteinExistence type="predicted"/>
<evidence type="ECO:0000259" key="4">
    <source>
        <dbReference type="PROSITE" id="PS51118"/>
    </source>
</evidence>
<dbReference type="Gene3D" id="1.10.10.10">
    <property type="entry name" value="Winged helix-like DNA-binding domain superfamily/Winged helix DNA-binding domain"/>
    <property type="match status" value="1"/>
</dbReference>
<keyword evidence="2" id="KW-0238">DNA-binding</keyword>
<dbReference type="CDD" id="cd00090">
    <property type="entry name" value="HTH_ARSR"/>
    <property type="match status" value="1"/>
</dbReference>
<keyword evidence="3" id="KW-0804">Transcription</keyword>
<dbReference type="InterPro" id="IPR011991">
    <property type="entry name" value="ArsR-like_HTH"/>
</dbReference>
<dbReference type="Gene3D" id="3.30.1050.10">
    <property type="entry name" value="SCP2 sterol-binding domain"/>
    <property type="match status" value="1"/>
</dbReference>
<dbReference type="Pfam" id="PF01638">
    <property type="entry name" value="HxlR"/>
    <property type="match status" value="1"/>
</dbReference>
<evidence type="ECO:0000313" key="5">
    <source>
        <dbReference type="EMBL" id="NDW44412.1"/>
    </source>
</evidence>
<dbReference type="RefSeq" id="WP_164128396.1">
    <property type="nucleotide sequence ID" value="NZ_JAAGOX010000008.1"/>
</dbReference>
<organism evidence="5">
    <name type="scientific">Ruegeria sp. PrR005</name>
    <dbReference type="NCBI Taxonomy" id="2706882"/>
    <lineage>
        <taxon>Bacteria</taxon>
        <taxon>Pseudomonadati</taxon>
        <taxon>Pseudomonadota</taxon>
        <taxon>Alphaproteobacteria</taxon>
        <taxon>Rhodobacterales</taxon>
        <taxon>Roseobacteraceae</taxon>
        <taxon>Ruegeria</taxon>
    </lineage>
</organism>
<evidence type="ECO:0000256" key="2">
    <source>
        <dbReference type="ARBA" id="ARBA00023125"/>
    </source>
</evidence>
<dbReference type="PROSITE" id="PS51118">
    <property type="entry name" value="HTH_HXLR"/>
    <property type="match status" value="1"/>
</dbReference>
<gene>
    <name evidence="5" type="ORF">G0P99_05530</name>
</gene>
<feature type="domain" description="HTH hxlR-type" evidence="4">
    <location>
        <begin position="7"/>
        <end position="104"/>
    </location>
</feature>